<evidence type="ECO:0000256" key="1">
    <source>
        <dbReference type="ARBA" id="ARBA00004141"/>
    </source>
</evidence>
<name>A0A6S6VD94_9PLEO</name>
<accession>A0A6S6VD94</accession>
<feature type="transmembrane region" description="Helical" evidence="6">
    <location>
        <begin position="45"/>
        <end position="62"/>
    </location>
</feature>
<dbReference type="EMBL" id="HG992977">
    <property type="protein sequence ID" value="CAE6999600.1"/>
    <property type="molecule type" value="Genomic_DNA"/>
</dbReference>
<comment type="subcellular location">
    <subcellularLocation>
        <location evidence="1 6">Membrane</location>
        <topology evidence="1 6">Multi-pass membrane protein</topology>
    </subcellularLocation>
</comment>
<dbReference type="InterPro" id="IPR007274">
    <property type="entry name" value="Cop_transporter"/>
</dbReference>
<proteinExistence type="inferred from homology"/>
<dbReference type="Pfam" id="PF04145">
    <property type="entry name" value="Ctr"/>
    <property type="match status" value="1"/>
</dbReference>
<keyword evidence="6" id="KW-0813">Transport</keyword>
<dbReference type="AlphaFoldDB" id="A0A6S6VD94"/>
<organism evidence="7 8">
    <name type="scientific">Pyrenophora teres f. teres</name>
    <dbReference type="NCBI Taxonomy" id="97479"/>
    <lineage>
        <taxon>Eukaryota</taxon>
        <taxon>Fungi</taxon>
        <taxon>Dikarya</taxon>
        <taxon>Ascomycota</taxon>
        <taxon>Pezizomycotina</taxon>
        <taxon>Dothideomycetes</taxon>
        <taxon>Pleosporomycetidae</taxon>
        <taxon>Pleosporales</taxon>
        <taxon>Pleosporineae</taxon>
        <taxon>Pleosporaceae</taxon>
        <taxon>Pyrenophora</taxon>
    </lineage>
</organism>
<keyword evidence="6" id="KW-0186">Copper</keyword>
<evidence type="ECO:0000256" key="3">
    <source>
        <dbReference type="ARBA" id="ARBA00022692"/>
    </source>
</evidence>
<dbReference type="GO" id="GO:0016020">
    <property type="term" value="C:membrane"/>
    <property type="evidence" value="ECO:0007669"/>
    <property type="project" value="UniProtKB-SubCell"/>
</dbReference>
<evidence type="ECO:0000256" key="2">
    <source>
        <dbReference type="ARBA" id="ARBA00006921"/>
    </source>
</evidence>
<evidence type="ECO:0000256" key="6">
    <source>
        <dbReference type="RuleBase" id="RU367022"/>
    </source>
</evidence>
<keyword evidence="4 6" id="KW-1133">Transmembrane helix</keyword>
<keyword evidence="6" id="KW-0187">Copper transport</keyword>
<evidence type="ECO:0000256" key="4">
    <source>
        <dbReference type="ARBA" id="ARBA00022989"/>
    </source>
</evidence>
<evidence type="ECO:0000256" key="5">
    <source>
        <dbReference type="ARBA" id="ARBA00023136"/>
    </source>
</evidence>
<comment type="similarity">
    <text evidence="2 6">Belongs to the copper transporter (Ctr) (TC 1.A.56) family. SLC31A subfamily.</text>
</comment>
<feature type="transmembrane region" description="Helical" evidence="6">
    <location>
        <begin position="163"/>
        <end position="184"/>
    </location>
</feature>
<evidence type="ECO:0000313" key="7">
    <source>
        <dbReference type="EMBL" id="CAE6999600.1"/>
    </source>
</evidence>
<reference evidence="7" key="1">
    <citation type="submission" date="2021-02" db="EMBL/GenBank/DDBJ databases">
        <authorList>
            <person name="Syme A R."/>
            <person name="Syme A R."/>
            <person name="Moolhuijzen P."/>
        </authorList>
    </citation>
    <scope>NUCLEOTIDE SEQUENCE</scope>
    <source>
        <strain evidence="7">W1-1</strain>
    </source>
</reference>
<keyword evidence="6" id="KW-0406">Ion transport</keyword>
<dbReference type="PANTHER" id="PTHR12483">
    <property type="entry name" value="SOLUTE CARRIER FAMILY 31 COPPER TRANSPORTERS"/>
    <property type="match status" value="1"/>
</dbReference>
<dbReference type="PANTHER" id="PTHR12483:SF73">
    <property type="entry name" value="COPPER TRANSPORT PROTEIN CTR3"/>
    <property type="match status" value="1"/>
</dbReference>
<keyword evidence="3 6" id="KW-0812">Transmembrane</keyword>
<dbReference type="Proteomes" id="UP000472372">
    <property type="component" value="Chromosome 1"/>
</dbReference>
<keyword evidence="5 6" id="KW-0472">Membrane</keyword>
<protein>
    <recommendedName>
        <fullName evidence="6">Copper transport protein</fullName>
    </recommendedName>
</protein>
<dbReference type="GO" id="GO:0005375">
    <property type="term" value="F:copper ion transmembrane transporter activity"/>
    <property type="evidence" value="ECO:0007669"/>
    <property type="project" value="UniProtKB-UniRule"/>
</dbReference>
<evidence type="ECO:0000313" key="8">
    <source>
        <dbReference type="Proteomes" id="UP000472372"/>
    </source>
</evidence>
<gene>
    <name evidence="7" type="ORF">PTTW11_00927</name>
</gene>
<sequence length="203" mass="22415">MDTAMPAAHSMNMGNGCKISMLWNWNVLDTCFMTSSWHIHSTTTFSISCVGTVLLTILLEFLRRAGKEYDRFIVAQHDRNNDGAGETMVLASSDTNARTKNPRLTTTAATAVGICGTRTKTTMSAAGVYRPSVVQQAIRALLHTCQFAVAYIVMLMAMYYNGYIILCIFLGAYIGNFIFGWESFKVGIKGEDRMQENITVCCG</sequence>